<evidence type="ECO:0000313" key="2">
    <source>
        <dbReference type="Proteomes" id="UP000578531"/>
    </source>
</evidence>
<proteinExistence type="predicted"/>
<protein>
    <submittedName>
        <fullName evidence="1">Uncharacterized protein</fullName>
    </submittedName>
</protein>
<accession>A0A8H6CM82</accession>
<dbReference type="EMBL" id="JACCJC010000097">
    <property type="protein sequence ID" value="KAF6225970.1"/>
    <property type="molecule type" value="Genomic_DNA"/>
</dbReference>
<organism evidence="1 2">
    <name type="scientific">Letharia columbiana</name>
    <dbReference type="NCBI Taxonomy" id="112416"/>
    <lineage>
        <taxon>Eukaryota</taxon>
        <taxon>Fungi</taxon>
        <taxon>Dikarya</taxon>
        <taxon>Ascomycota</taxon>
        <taxon>Pezizomycotina</taxon>
        <taxon>Lecanoromycetes</taxon>
        <taxon>OSLEUM clade</taxon>
        <taxon>Lecanoromycetidae</taxon>
        <taxon>Lecanorales</taxon>
        <taxon>Lecanorineae</taxon>
        <taxon>Parmeliaceae</taxon>
        <taxon>Letharia</taxon>
    </lineage>
</organism>
<dbReference type="RefSeq" id="XP_037158637.1">
    <property type="nucleotide sequence ID" value="XM_037314472.1"/>
</dbReference>
<dbReference type="AlphaFoldDB" id="A0A8H6CM82"/>
<reference evidence="1 2" key="1">
    <citation type="journal article" date="2020" name="Genomics">
        <title>Complete, high-quality genomes from long-read metagenomic sequencing of two wolf lichen thalli reveals enigmatic genome architecture.</title>
        <authorList>
            <person name="McKenzie S.K."/>
            <person name="Walston R.F."/>
            <person name="Allen J.L."/>
        </authorList>
    </citation>
    <scope>NUCLEOTIDE SEQUENCE [LARGE SCALE GENOMIC DNA]</scope>
    <source>
        <strain evidence="1">WasteWater2</strain>
    </source>
</reference>
<keyword evidence="2" id="KW-1185">Reference proteome</keyword>
<name>A0A8H6CM82_9LECA</name>
<comment type="caution">
    <text evidence="1">The sequence shown here is derived from an EMBL/GenBank/DDBJ whole genome shotgun (WGS) entry which is preliminary data.</text>
</comment>
<dbReference type="Proteomes" id="UP000578531">
    <property type="component" value="Unassembled WGS sequence"/>
</dbReference>
<evidence type="ECO:0000313" key="1">
    <source>
        <dbReference type="EMBL" id="KAF6225970.1"/>
    </source>
</evidence>
<gene>
    <name evidence="1" type="ORF">HO173_012637</name>
</gene>
<dbReference type="GeneID" id="59294271"/>
<sequence length="197" mass="20577">MKPSYFLAATMAISSVSAYPAHIYDDQPSRRYLPSSPPTLSTSQNGVLPNGTIINASANWTKPSAIIPSTSTAFNYTGPCTIYVVQAGYGDPATYSAWARDASDAAIGDMGVRKIGATADFAVGGGKMSFGTIPPAYETEPAKVVMSWEAWGMPAIAMFFEPVLSKGSAGCAFAGDADGDEVTYFECTFGCSPQGDS</sequence>